<feature type="compositionally biased region" description="Polar residues" evidence="1">
    <location>
        <begin position="7"/>
        <end position="20"/>
    </location>
</feature>
<sequence>MPPVASVSLNRPGQSPTPKVSNLPEPEQGWTFGSVIIRNNCKYTVSLTSVGAWYLGGCRDNVTGFGTPEDMIVQNITAGSTYAEPYRITAPLKSDTNGGANPFAWYHEGMDKLAGQGISMKIANETGGNNVFQFEYALVQDPFRGDSFLRMNYDVSLLDCANPEPLRHISDANATDADHTLKLQGCPGYENGVAVTFTNDPKGDNCAPFYCSGQKKCMLIYTWDRTREGEASMACEKDAYKGDMVVDLCVGGNAERNRWVPLSFDCSRDSRLNFTGRLQTNSQHGRTRQRMSKAKYWSYKRHLRITSRSRVVVPVSPLHLLRAMLSAHTPRPDRHRYPQRLQLV</sequence>
<gene>
    <name evidence="2" type="ORF">BS50DRAFT_498484</name>
</gene>
<dbReference type="OrthoDB" id="3773432at2759"/>
<evidence type="ECO:0000313" key="3">
    <source>
        <dbReference type="Proteomes" id="UP000240883"/>
    </source>
</evidence>
<proteinExistence type="predicted"/>
<reference evidence="2 3" key="1">
    <citation type="journal article" date="2018" name="Front. Microbiol.">
        <title>Genome-Wide Analysis of Corynespora cassiicola Leaf Fall Disease Putative Effectors.</title>
        <authorList>
            <person name="Lopez D."/>
            <person name="Ribeiro S."/>
            <person name="Label P."/>
            <person name="Fumanal B."/>
            <person name="Venisse J.S."/>
            <person name="Kohler A."/>
            <person name="de Oliveira R.R."/>
            <person name="Labutti K."/>
            <person name="Lipzen A."/>
            <person name="Lail K."/>
            <person name="Bauer D."/>
            <person name="Ohm R.A."/>
            <person name="Barry K.W."/>
            <person name="Spatafora J."/>
            <person name="Grigoriev I.V."/>
            <person name="Martin F.M."/>
            <person name="Pujade-Renaud V."/>
        </authorList>
    </citation>
    <scope>NUCLEOTIDE SEQUENCE [LARGE SCALE GENOMIC DNA]</scope>
    <source>
        <strain evidence="2 3">Philippines</strain>
    </source>
</reference>
<evidence type="ECO:0000313" key="2">
    <source>
        <dbReference type="EMBL" id="PSN64489.1"/>
    </source>
</evidence>
<name>A0A2T2NGJ3_CORCC</name>
<dbReference type="Proteomes" id="UP000240883">
    <property type="component" value="Unassembled WGS sequence"/>
</dbReference>
<dbReference type="AlphaFoldDB" id="A0A2T2NGJ3"/>
<organism evidence="2 3">
    <name type="scientific">Corynespora cassiicola Philippines</name>
    <dbReference type="NCBI Taxonomy" id="1448308"/>
    <lineage>
        <taxon>Eukaryota</taxon>
        <taxon>Fungi</taxon>
        <taxon>Dikarya</taxon>
        <taxon>Ascomycota</taxon>
        <taxon>Pezizomycotina</taxon>
        <taxon>Dothideomycetes</taxon>
        <taxon>Pleosporomycetidae</taxon>
        <taxon>Pleosporales</taxon>
        <taxon>Corynesporascaceae</taxon>
        <taxon>Corynespora</taxon>
    </lineage>
</organism>
<dbReference type="EMBL" id="KZ678138">
    <property type="protein sequence ID" value="PSN64489.1"/>
    <property type="molecule type" value="Genomic_DNA"/>
</dbReference>
<accession>A0A2T2NGJ3</accession>
<keyword evidence="3" id="KW-1185">Reference proteome</keyword>
<feature type="region of interest" description="Disordered" evidence="1">
    <location>
        <begin position="1"/>
        <end position="25"/>
    </location>
</feature>
<evidence type="ECO:0000256" key="1">
    <source>
        <dbReference type="SAM" id="MobiDB-lite"/>
    </source>
</evidence>
<protein>
    <submittedName>
        <fullName evidence="2">Uncharacterized protein</fullName>
    </submittedName>
</protein>